<evidence type="ECO:0000256" key="2">
    <source>
        <dbReference type="ARBA" id="ARBA00022679"/>
    </source>
</evidence>
<dbReference type="Pfam" id="PF00069">
    <property type="entry name" value="Pkinase"/>
    <property type="match status" value="1"/>
</dbReference>
<feature type="domain" description="Protein kinase" evidence="8">
    <location>
        <begin position="62"/>
        <end position="309"/>
    </location>
</feature>
<evidence type="ECO:0000256" key="7">
    <source>
        <dbReference type="SAM" id="Phobius"/>
    </source>
</evidence>
<gene>
    <name evidence="9" type="ORF">PFISCL1PPCAC_17914</name>
</gene>
<keyword evidence="4" id="KW-0418">Kinase</keyword>
<evidence type="ECO:0000256" key="3">
    <source>
        <dbReference type="ARBA" id="ARBA00022741"/>
    </source>
</evidence>
<dbReference type="GO" id="GO:0005524">
    <property type="term" value="F:ATP binding"/>
    <property type="evidence" value="ECO:0007669"/>
    <property type="project" value="UniProtKB-KW"/>
</dbReference>
<dbReference type="Proteomes" id="UP001432322">
    <property type="component" value="Unassembled WGS sequence"/>
</dbReference>
<dbReference type="PROSITE" id="PS50011">
    <property type="entry name" value="PROTEIN_KINASE_DOM"/>
    <property type="match status" value="1"/>
</dbReference>
<dbReference type="GO" id="GO:0004674">
    <property type="term" value="F:protein serine/threonine kinase activity"/>
    <property type="evidence" value="ECO:0007669"/>
    <property type="project" value="UniProtKB-KW"/>
</dbReference>
<feature type="non-terminal residue" evidence="9">
    <location>
        <position position="557"/>
    </location>
</feature>
<dbReference type="Gene3D" id="1.10.510.10">
    <property type="entry name" value="Transferase(Phosphotransferase) domain 1"/>
    <property type="match status" value="1"/>
</dbReference>
<name>A0AAV5W474_9BILA</name>
<accession>A0AAV5W474</accession>
<sequence>SMGDDSDSEGYVTFSSSSQVDTQPEVLHELKEIPEKIVKFAEEDPEVEIHTRADGMIKIPRGTEFVQIGEGGQAVVYSCYLEIGGVCQKYAVKSYSSDCSKSELAMLRKLEHANIVKFIGLVKFNGRRSLLLEYCNATLRSLLSNYPLKKTSVATHAMAIASGINYLHNNSILHRDLKPENVLINSNGIAKLCDFGISREIHDKSTLFTFIGTRPYMAPELIRGENCSEKIDVWSFGIILWEMMTGKRPYEGIEAVVLVYAIGNKKAPLPIPSETSLESLSILLNLCWAENHHDRPSMESVIVSIENFTDELSETSKNRWRRECALWRSEVNDDWRTQVQEDAAKLIELIREEAVRDLEVAEQHTTTNRIEERREKAQNCCYTCCISKNVCFAGRVCCFSSPIASRIMAVFRIVFQVGHTINSWTFNIYNAYRQYQYMHGGYNNNNNVDDDSELYGYIYDITRIVQAVQTVVAIVEIIFCILVFSACKQIRPSRMAPVIIFEIFYVCAHVFLQIFFPRNLFSILCYSSGDIINMISTIFAILTHIWCCQRLHNKKIE</sequence>
<dbReference type="PANTHER" id="PTHR11584">
    <property type="entry name" value="SERINE/THREONINE PROTEIN KINASE"/>
    <property type="match status" value="1"/>
</dbReference>
<dbReference type="AlphaFoldDB" id="A0AAV5W474"/>
<keyword evidence="5" id="KW-0067">ATP-binding</keyword>
<keyword evidence="7" id="KW-0472">Membrane</keyword>
<dbReference type="GO" id="GO:0006950">
    <property type="term" value="P:response to stress"/>
    <property type="evidence" value="ECO:0007669"/>
    <property type="project" value="UniProtKB-ARBA"/>
</dbReference>
<feature type="transmembrane region" description="Helical" evidence="7">
    <location>
        <begin position="531"/>
        <end position="548"/>
    </location>
</feature>
<keyword evidence="3" id="KW-0547">Nucleotide-binding</keyword>
<evidence type="ECO:0000256" key="1">
    <source>
        <dbReference type="ARBA" id="ARBA00022527"/>
    </source>
</evidence>
<feature type="transmembrane region" description="Helical" evidence="7">
    <location>
        <begin position="467"/>
        <end position="486"/>
    </location>
</feature>
<keyword evidence="2" id="KW-0808">Transferase</keyword>
<comment type="caution">
    <text evidence="9">The sequence shown here is derived from an EMBL/GenBank/DDBJ whole genome shotgun (WGS) entry which is preliminary data.</text>
</comment>
<dbReference type="InterPro" id="IPR000719">
    <property type="entry name" value="Prot_kinase_dom"/>
</dbReference>
<organism evidence="9 10">
    <name type="scientific">Pristionchus fissidentatus</name>
    <dbReference type="NCBI Taxonomy" id="1538716"/>
    <lineage>
        <taxon>Eukaryota</taxon>
        <taxon>Metazoa</taxon>
        <taxon>Ecdysozoa</taxon>
        <taxon>Nematoda</taxon>
        <taxon>Chromadorea</taxon>
        <taxon>Rhabditida</taxon>
        <taxon>Rhabditina</taxon>
        <taxon>Diplogasteromorpha</taxon>
        <taxon>Diplogasteroidea</taxon>
        <taxon>Neodiplogasteridae</taxon>
        <taxon>Pristionchus</taxon>
    </lineage>
</organism>
<keyword evidence="10" id="KW-1185">Reference proteome</keyword>
<evidence type="ECO:0000256" key="5">
    <source>
        <dbReference type="ARBA" id="ARBA00022840"/>
    </source>
</evidence>
<evidence type="ECO:0000256" key="6">
    <source>
        <dbReference type="SAM" id="MobiDB-lite"/>
    </source>
</evidence>
<dbReference type="SUPFAM" id="SSF56112">
    <property type="entry name" value="Protein kinase-like (PK-like)"/>
    <property type="match status" value="1"/>
</dbReference>
<keyword evidence="7" id="KW-0812">Transmembrane</keyword>
<protein>
    <recommendedName>
        <fullName evidence="8">Protein kinase domain-containing protein</fullName>
    </recommendedName>
</protein>
<proteinExistence type="predicted"/>
<evidence type="ECO:0000259" key="8">
    <source>
        <dbReference type="PROSITE" id="PS50011"/>
    </source>
</evidence>
<dbReference type="PANTHER" id="PTHR11584:SF369">
    <property type="entry name" value="MITOGEN-ACTIVATED PROTEIN KINASE KINASE KINASE 19-RELATED"/>
    <property type="match status" value="1"/>
</dbReference>
<keyword evidence="7" id="KW-1133">Transmembrane helix</keyword>
<feature type="transmembrane region" description="Helical" evidence="7">
    <location>
        <begin position="498"/>
        <end position="516"/>
    </location>
</feature>
<keyword evidence="1" id="KW-0723">Serine/threonine-protein kinase</keyword>
<feature type="region of interest" description="Disordered" evidence="6">
    <location>
        <begin position="1"/>
        <end position="20"/>
    </location>
</feature>
<dbReference type="EMBL" id="BTSY01000005">
    <property type="protein sequence ID" value="GMT26617.1"/>
    <property type="molecule type" value="Genomic_DNA"/>
</dbReference>
<evidence type="ECO:0000313" key="9">
    <source>
        <dbReference type="EMBL" id="GMT26617.1"/>
    </source>
</evidence>
<dbReference type="PRINTS" id="PR00109">
    <property type="entry name" value="TYRKINASE"/>
</dbReference>
<dbReference type="InterPro" id="IPR001245">
    <property type="entry name" value="Ser-Thr/Tyr_kinase_cat_dom"/>
</dbReference>
<feature type="non-terminal residue" evidence="9">
    <location>
        <position position="1"/>
    </location>
</feature>
<dbReference type="InterPro" id="IPR011009">
    <property type="entry name" value="Kinase-like_dom_sf"/>
</dbReference>
<reference evidence="9" key="1">
    <citation type="submission" date="2023-10" db="EMBL/GenBank/DDBJ databases">
        <title>Genome assembly of Pristionchus species.</title>
        <authorList>
            <person name="Yoshida K."/>
            <person name="Sommer R.J."/>
        </authorList>
    </citation>
    <scope>NUCLEOTIDE SEQUENCE</scope>
    <source>
        <strain evidence="9">RS5133</strain>
    </source>
</reference>
<dbReference type="PROSITE" id="PS00108">
    <property type="entry name" value="PROTEIN_KINASE_ST"/>
    <property type="match status" value="1"/>
</dbReference>
<dbReference type="InterPro" id="IPR008271">
    <property type="entry name" value="Ser/Thr_kinase_AS"/>
</dbReference>
<evidence type="ECO:0000256" key="4">
    <source>
        <dbReference type="ARBA" id="ARBA00022777"/>
    </source>
</evidence>
<dbReference type="SMART" id="SM00220">
    <property type="entry name" value="S_TKc"/>
    <property type="match status" value="1"/>
</dbReference>
<evidence type="ECO:0000313" key="10">
    <source>
        <dbReference type="Proteomes" id="UP001432322"/>
    </source>
</evidence>